<keyword evidence="11" id="KW-1185">Reference proteome</keyword>
<reference evidence="10 11" key="1">
    <citation type="submission" date="2024-11" db="EMBL/GenBank/DDBJ databases">
        <title>A near-complete genome assembly of Cinchona calisaya.</title>
        <authorList>
            <person name="Lian D.C."/>
            <person name="Zhao X.W."/>
            <person name="Wei L."/>
        </authorList>
    </citation>
    <scope>NUCLEOTIDE SEQUENCE [LARGE SCALE GENOMIC DNA]</scope>
    <source>
        <tissue evidence="10">Nenye</tissue>
    </source>
</reference>
<dbReference type="AlphaFoldDB" id="A0ABD2ZXY2"/>
<comment type="subcellular location">
    <subcellularLocation>
        <location evidence="1">Membrane</location>
        <topology evidence="1">Single-pass membrane protein</topology>
    </subcellularLocation>
</comment>
<evidence type="ECO:0000313" key="11">
    <source>
        <dbReference type="Proteomes" id="UP001630127"/>
    </source>
</evidence>
<keyword evidence="6 8" id="KW-1133">Transmembrane helix</keyword>
<evidence type="ECO:0000256" key="4">
    <source>
        <dbReference type="ARBA" id="ARBA00022679"/>
    </source>
</evidence>
<comment type="caution">
    <text evidence="10">The sequence shown here is derived from an EMBL/GenBank/DDBJ whole genome shotgun (WGS) entry which is preliminary data.</text>
</comment>
<evidence type="ECO:0000256" key="1">
    <source>
        <dbReference type="ARBA" id="ARBA00004167"/>
    </source>
</evidence>
<dbReference type="EMBL" id="JBJUIK010000007">
    <property type="protein sequence ID" value="KAL3523210.1"/>
    <property type="molecule type" value="Genomic_DNA"/>
</dbReference>
<keyword evidence="4 8" id="KW-0808">Transferase</keyword>
<evidence type="ECO:0000313" key="10">
    <source>
        <dbReference type="EMBL" id="KAL3523210.1"/>
    </source>
</evidence>
<dbReference type="GO" id="GO:0016020">
    <property type="term" value="C:membrane"/>
    <property type="evidence" value="ECO:0007669"/>
    <property type="project" value="UniProtKB-SubCell"/>
</dbReference>
<evidence type="ECO:0000256" key="9">
    <source>
        <dbReference type="SAM" id="MobiDB-lite"/>
    </source>
</evidence>
<dbReference type="PANTHER" id="PTHR21461">
    <property type="entry name" value="GLYCOSYLTRANSFERASE FAMILY 92 PROTEIN"/>
    <property type="match status" value="1"/>
</dbReference>
<proteinExistence type="inferred from homology"/>
<comment type="similarity">
    <text evidence="2 8">Belongs to the glycosyltransferase 92 family.</text>
</comment>
<name>A0ABD2ZXY2_9GENT</name>
<feature type="transmembrane region" description="Helical" evidence="8">
    <location>
        <begin position="21"/>
        <end position="43"/>
    </location>
</feature>
<dbReference type="GO" id="GO:0016757">
    <property type="term" value="F:glycosyltransferase activity"/>
    <property type="evidence" value="ECO:0007669"/>
    <property type="project" value="UniProtKB-UniRule"/>
</dbReference>
<sequence length="548" mass="61734">MSSEKEKERKMFVGVVWNCAAELKYLLTALLFLCSIVTILQFLPTRFSLSVSDLRPCLSSPTAPTTAIITATTTISLSQNTTNNNNNTTNTTTIPLSENTTNNTNNSTTTTTFTTTAAPAAAPPAPEKDQVLENGIIKRAFNPYGLAAYNFILMSAYRGGPNTFAVMGLASKPLHVFGKPSYQCQWVPDGAGKEENGQNQENFFTDGQKILPDWGYGRVYTVLVVNCTFSAPVIGSGGHGGKLLLHATTNGGGDTNFNVTDTIEALTETGEGLKNFNQLYNAKPKYDYLYCGSCLFGNLSPQRVREWLAYHIRLFGVKSHFVIHDAGGVHPEVMEVLRPWMEKGYVTLQDIREQERFDGYYHNQFLVVNDCLHRYRYMAKWMFFFDVDEFLFVPKKSTLKTVMDSLSEYTQFTIEQMPMSNKLCLAEDAGKSYRKWGFEKLVYKDVKKGIRRDRKYAVQPRNVFATGVHMSQNTVGKTTHKTEGRIMYFHYHGTIAERREPCRRSVNSTDITVDGIPYSVDTSMRIVAGFVKRFELKMIGSVLQRTRQ</sequence>
<accession>A0ABD2ZXY2</accession>
<dbReference type="Pfam" id="PF01697">
    <property type="entry name" value="Glyco_transf_92"/>
    <property type="match status" value="1"/>
</dbReference>
<dbReference type="PANTHER" id="PTHR21461:SF12">
    <property type="entry name" value="GALACTAN BETA-1,4-GALACTOSYLTRANSFERASE GALS2"/>
    <property type="match status" value="1"/>
</dbReference>
<dbReference type="EC" id="2.4.1.-" evidence="8"/>
<dbReference type="InterPro" id="IPR008166">
    <property type="entry name" value="Glyco_transf_92"/>
</dbReference>
<evidence type="ECO:0000256" key="3">
    <source>
        <dbReference type="ARBA" id="ARBA00022676"/>
    </source>
</evidence>
<evidence type="ECO:0000256" key="8">
    <source>
        <dbReference type="RuleBase" id="RU366017"/>
    </source>
</evidence>
<feature type="region of interest" description="Disordered" evidence="9">
    <location>
        <begin position="80"/>
        <end position="107"/>
    </location>
</feature>
<gene>
    <name evidence="10" type="ORF">ACH5RR_016044</name>
</gene>
<protein>
    <recommendedName>
        <fullName evidence="8">Glycosyltransferase family 92 protein</fullName>
        <ecNumber evidence="8">2.4.1.-</ecNumber>
    </recommendedName>
</protein>
<evidence type="ECO:0000256" key="2">
    <source>
        <dbReference type="ARBA" id="ARBA00007647"/>
    </source>
</evidence>
<keyword evidence="5 8" id="KW-0812">Transmembrane</keyword>
<evidence type="ECO:0000256" key="7">
    <source>
        <dbReference type="ARBA" id="ARBA00023136"/>
    </source>
</evidence>
<keyword evidence="7 8" id="KW-0472">Membrane</keyword>
<evidence type="ECO:0000256" key="6">
    <source>
        <dbReference type="ARBA" id="ARBA00022989"/>
    </source>
</evidence>
<evidence type="ECO:0000256" key="5">
    <source>
        <dbReference type="ARBA" id="ARBA00022692"/>
    </source>
</evidence>
<dbReference type="Proteomes" id="UP001630127">
    <property type="component" value="Unassembled WGS sequence"/>
</dbReference>
<organism evidence="10 11">
    <name type="scientific">Cinchona calisaya</name>
    <dbReference type="NCBI Taxonomy" id="153742"/>
    <lineage>
        <taxon>Eukaryota</taxon>
        <taxon>Viridiplantae</taxon>
        <taxon>Streptophyta</taxon>
        <taxon>Embryophyta</taxon>
        <taxon>Tracheophyta</taxon>
        <taxon>Spermatophyta</taxon>
        <taxon>Magnoliopsida</taxon>
        <taxon>eudicotyledons</taxon>
        <taxon>Gunneridae</taxon>
        <taxon>Pentapetalae</taxon>
        <taxon>asterids</taxon>
        <taxon>lamiids</taxon>
        <taxon>Gentianales</taxon>
        <taxon>Rubiaceae</taxon>
        <taxon>Cinchonoideae</taxon>
        <taxon>Cinchoneae</taxon>
        <taxon>Cinchona</taxon>
    </lineage>
</organism>
<keyword evidence="3 8" id="KW-0328">Glycosyltransferase</keyword>